<dbReference type="AlphaFoldDB" id="A0AAD5HEN2"/>
<reference evidence="2" key="1">
    <citation type="submission" date="2021-06" db="EMBL/GenBank/DDBJ databases">
        <authorList>
            <consortium name="DOE Joint Genome Institute"/>
            <person name="Mondo S.J."/>
            <person name="Amses K.R."/>
            <person name="Simmons D.R."/>
            <person name="Longcore J.E."/>
            <person name="Seto K."/>
            <person name="Alves G.H."/>
            <person name="Bonds A.E."/>
            <person name="Quandt C.A."/>
            <person name="Davis W.J."/>
            <person name="Chang Y."/>
            <person name="Letcher P.M."/>
            <person name="Powell M.J."/>
            <person name="Kuo A."/>
            <person name="Labutti K."/>
            <person name="Pangilinan J."/>
            <person name="Andreopoulos W."/>
            <person name="Tritt A."/>
            <person name="Riley R."/>
            <person name="Hundley H."/>
            <person name="Johnson J."/>
            <person name="Lipzen A."/>
            <person name="Barry K."/>
            <person name="Berbee M.L."/>
            <person name="Buchler N.E."/>
            <person name="Grigoriev I.V."/>
            <person name="Spatafora J.W."/>
            <person name="Stajich J.E."/>
            <person name="James T.Y."/>
        </authorList>
    </citation>
    <scope>NUCLEOTIDE SEQUENCE</scope>
    <source>
        <strain evidence="2">AG</strain>
    </source>
</reference>
<evidence type="ECO:0000256" key="1">
    <source>
        <dbReference type="SAM" id="Phobius"/>
    </source>
</evidence>
<comment type="caution">
    <text evidence="2">The sequence shown here is derived from an EMBL/GenBank/DDBJ whole genome shotgun (WGS) entry which is preliminary data.</text>
</comment>
<protein>
    <submittedName>
        <fullName evidence="2">Uncharacterized protein</fullName>
    </submittedName>
</protein>
<keyword evidence="1" id="KW-1133">Transmembrane helix</keyword>
<keyword evidence="1" id="KW-0472">Membrane</keyword>
<evidence type="ECO:0000313" key="2">
    <source>
        <dbReference type="EMBL" id="KAI8581507.1"/>
    </source>
</evidence>
<keyword evidence="1" id="KW-0812">Transmembrane</keyword>
<dbReference type="GeneID" id="75912806"/>
<proteinExistence type="predicted"/>
<reference evidence="2" key="2">
    <citation type="journal article" date="2022" name="Proc. Natl. Acad. Sci. U.S.A.">
        <title>Diploid-dominant life cycles characterize the early evolution of Fungi.</title>
        <authorList>
            <person name="Amses K.R."/>
            <person name="Simmons D.R."/>
            <person name="Longcore J.E."/>
            <person name="Mondo S.J."/>
            <person name="Seto K."/>
            <person name="Jeronimo G.H."/>
            <person name="Bonds A.E."/>
            <person name="Quandt C.A."/>
            <person name="Davis W.J."/>
            <person name="Chang Y."/>
            <person name="Federici B.A."/>
            <person name="Kuo A."/>
            <person name="LaButti K."/>
            <person name="Pangilinan J."/>
            <person name="Andreopoulos W."/>
            <person name="Tritt A."/>
            <person name="Riley R."/>
            <person name="Hundley H."/>
            <person name="Johnson J."/>
            <person name="Lipzen A."/>
            <person name="Barry K."/>
            <person name="Lang B.F."/>
            <person name="Cuomo C.A."/>
            <person name="Buchler N.E."/>
            <person name="Grigoriev I.V."/>
            <person name="Spatafora J.W."/>
            <person name="Stajich J.E."/>
            <person name="James T.Y."/>
        </authorList>
    </citation>
    <scope>NUCLEOTIDE SEQUENCE</scope>
    <source>
        <strain evidence="2">AG</strain>
    </source>
</reference>
<gene>
    <name evidence="2" type="ORF">K450DRAFT_231650</name>
</gene>
<dbReference type="Proteomes" id="UP001206595">
    <property type="component" value="Unassembled WGS sequence"/>
</dbReference>
<evidence type="ECO:0000313" key="3">
    <source>
        <dbReference type="Proteomes" id="UP001206595"/>
    </source>
</evidence>
<dbReference type="RefSeq" id="XP_051446511.1">
    <property type="nucleotide sequence ID" value="XM_051587461.1"/>
</dbReference>
<accession>A0AAD5HEN2</accession>
<feature type="transmembrane region" description="Helical" evidence="1">
    <location>
        <begin position="48"/>
        <end position="70"/>
    </location>
</feature>
<dbReference type="EMBL" id="MU620905">
    <property type="protein sequence ID" value="KAI8581507.1"/>
    <property type="molecule type" value="Genomic_DNA"/>
</dbReference>
<keyword evidence="3" id="KW-1185">Reference proteome</keyword>
<sequence length="119" mass="13950">MRTIVSSLFCSKRSCFCLDANTLCPAYEFIASVMYFVPLSLHLASGTLVYQFLVSSIHTYFAFLDIPFILSRSWYLKCFVSSFDRLCYICIKCIRIAVMRNVLYQTDIRSYGRRLFNKR</sequence>
<organism evidence="2 3">
    <name type="scientific">Umbelopsis ramanniana AG</name>
    <dbReference type="NCBI Taxonomy" id="1314678"/>
    <lineage>
        <taxon>Eukaryota</taxon>
        <taxon>Fungi</taxon>
        <taxon>Fungi incertae sedis</taxon>
        <taxon>Mucoromycota</taxon>
        <taxon>Mucoromycotina</taxon>
        <taxon>Umbelopsidomycetes</taxon>
        <taxon>Umbelopsidales</taxon>
        <taxon>Umbelopsidaceae</taxon>
        <taxon>Umbelopsis</taxon>
    </lineage>
</organism>
<name>A0AAD5HEN2_UMBRA</name>